<evidence type="ECO:0000313" key="1">
    <source>
        <dbReference type="EMBL" id="KIM71966.1"/>
    </source>
</evidence>
<gene>
    <name evidence="1" type="ORF">PILCRDRAFT_747154</name>
</gene>
<organism evidence="1 2">
    <name type="scientific">Piloderma croceum (strain F 1598)</name>
    <dbReference type="NCBI Taxonomy" id="765440"/>
    <lineage>
        <taxon>Eukaryota</taxon>
        <taxon>Fungi</taxon>
        <taxon>Dikarya</taxon>
        <taxon>Basidiomycota</taxon>
        <taxon>Agaricomycotina</taxon>
        <taxon>Agaricomycetes</taxon>
        <taxon>Agaricomycetidae</taxon>
        <taxon>Atheliales</taxon>
        <taxon>Atheliaceae</taxon>
        <taxon>Piloderma</taxon>
    </lineage>
</organism>
<dbReference type="HOGENOM" id="CLU_2264755_0_0_1"/>
<protein>
    <submittedName>
        <fullName evidence="1">Uncharacterized protein</fullName>
    </submittedName>
</protein>
<dbReference type="AlphaFoldDB" id="A0A0C3EVV2"/>
<reference evidence="2" key="2">
    <citation type="submission" date="2015-01" db="EMBL/GenBank/DDBJ databases">
        <title>Evolutionary Origins and Diversification of the Mycorrhizal Mutualists.</title>
        <authorList>
            <consortium name="DOE Joint Genome Institute"/>
            <consortium name="Mycorrhizal Genomics Consortium"/>
            <person name="Kohler A."/>
            <person name="Kuo A."/>
            <person name="Nagy L.G."/>
            <person name="Floudas D."/>
            <person name="Copeland A."/>
            <person name="Barry K.W."/>
            <person name="Cichocki N."/>
            <person name="Veneault-Fourrey C."/>
            <person name="LaButti K."/>
            <person name="Lindquist E.A."/>
            <person name="Lipzen A."/>
            <person name="Lundell T."/>
            <person name="Morin E."/>
            <person name="Murat C."/>
            <person name="Riley R."/>
            <person name="Ohm R."/>
            <person name="Sun H."/>
            <person name="Tunlid A."/>
            <person name="Henrissat B."/>
            <person name="Grigoriev I.V."/>
            <person name="Hibbett D.S."/>
            <person name="Martin F."/>
        </authorList>
    </citation>
    <scope>NUCLEOTIDE SEQUENCE [LARGE SCALE GENOMIC DNA]</scope>
    <source>
        <strain evidence="2">F 1598</strain>
    </source>
</reference>
<reference evidence="1 2" key="1">
    <citation type="submission" date="2014-04" db="EMBL/GenBank/DDBJ databases">
        <authorList>
            <consortium name="DOE Joint Genome Institute"/>
            <person name="Kuo A."/>
            <person name="Tarkka M."/>
            <person name="Buscot F."/>
            <person name="Kohler A."/>
            <person name="Nagy L.G."/>
            <person name="Floudas D."/>
            <person name="Copeland A."/>
            <person name="Barry K.W."/>
            <person name="Cichocki N."/>
            <person name="Veneault-Fourrey C."/>
            <person name="LaButti K."/>
            <person name="Lindquist E.A."/>
            <person name="Lipzen A."/>
            <person name="Lundell T."/>
            <person name="Morin E."/>
            <person name="Murat C."/>
            <person name="Sun H."/>
            <person name="Tunlid A."/>
            <person name="Henrissat B."/>
            <person name="Grigoriev I.V."/>
            <person name="Hibbett D.S."/>
            <person name="Martin F."/>
            <person name="Nordberg H.P."/>
            <person name="Cantor M.N."/>
            <person name="Hua S.X."/>
        </authorList>
    </citation>
    <scope>NUCLEOTIDE SEQUENCE [LARGE SCALE GENOMIC DNA]</scope>
    <source>
        <strain evidence="1 2">F 1598</strain>
    </source>
</reference>
<dbReference type="Proteomes" id="UP000054166">
    <property type="component" value="Unassembled WGS sequence"/>
</dbReference>
<name>A0A0C3EVV2_PILCF</name>
<evidence type="ECO:0000313" key="2">
    <source>
        <dbReference type="Proteomes" id="UP000054166"/>
    </source>
</evidence>
<keyword evidence="2" id="KW-1185">Reference proteome</keyword>
<sequence>MHTFDGDCCMLRLLLETSEVVCGYPQSFTLLGCCIIANNEPSRDIIAFPYWHVIDRPIRLVLKHFRVSTAHHIQTPKCLCRFSGSCQPRRTTITRGFHPGTRF</sequence>
<accession>A0A0C3EVV2</accession>
<dbReference type="InParanoid" id="A0A0C3EVV2"/>
<proteinExistence type="predicted"/>
<dbReference type="EMBL" id="KN833181">
    <property type="protein sequence ID" value="KIM71966.1"/>
    <property type="molecule type" value="Genomic_DNA"/>
</dbReference>